<reference evidence="3 4" key="1">
    <citation type="journal article" date="2012" name="J. Bacteriol.">
        <title>Genome Sequence of "Candidatus Mycoplasma haemolamae" Strain Purdue, a Red Blood Cell Pathogen of Alpacas (Vicugna pacos) and Llamas (Lama glama).</title>
        <authorList>
            <person name="Guimaraes A.M."/>
            <person name="Toth B."/>
            <person name="Santos A.P."/>
            <person name="do Nascimento N.C."/>
            <person name="Kritchevsky J.E."/>
            <person name="Messick J.B."/>
        </authorList>
    </citation>
    <scope>NUCLEOTIDE SEQUENCE [LARGE SCALE GENOMIC DNA]</scope>
    <source>
        <strain evidence="3 4">Purdue</strain>
    </source>
</reference>
<proteinExistence type="predicted"/>
<dbReference type="PATRIC" id="fig|1212765.3.peg.567"/>
<evidence type="ECO:0000313" key="4">
    <source>
        <dbReference type="Proteomes" id="UP000006502"/>
    </source>
</evidence>
<dbReference type="STRING" id="1212765.MHLP_02510"/>
<dbReference type="KEGG" id="mhl:MHLP_02510"/>
<protein>
    <submittedName>
        <fullName evidence="3">Uncharacterized protein</fullName>
    </submittedName>
</protein>
<dbReference type="Proteomes" id="UP000006502">
    <property type="component" value="Chromosome"/>
</dbReference>
<dbReference type="EMBL" id="CP003731">
    <property type="protein sequence ID" value="AFO52082.1"/>
    <property type="molecule type" value="Genomic_DNA"/>
</dbReference>
<dbReference type="HOGENOM" id="CLU_131478_0_0_14"/>
<feature type="signal peptide" evidence="2">
    <location>
        <begin position="1"/>
        <end position="21"/>
    </location>
</feature>
<feature type="compositionally biased region" description="Polar residues" evidence="1">
    <location>
        <begin position="116"/>
        <end position="147"/>
    </location>
</feature>
<sequence length="174" mass="19199">MVGKKVAIVLGALGSAGGVSAAGIETSNYVWRQHNNVYRTVQQKNELESQSIKGKTYTFTFDSSQEKAQLICPEGSSPYIALYQRKPWIICNSGEFKSKLELEAELKTVNHEPKVSCNSSNQTDFQCSRENSTKPHQPQGSGTQEQSPPLRGIKSKNRFKGDSATEWSILVAQS</sequence>
<keyword evidence="2" id="KW-0732">Signal</keyword>
<feature type="region of interest" description="Disordered" evidence="1">
    <location>
        <begin position="112"/>
        <end position="161"/>
    </location>
</feature>
<evidence type="ECO:0000256" key="1">
    <source>
        <dbReference type="SAM" id="MobiDB-lite"/>
    </source>
</evidence>
<accession>I7C6F0</accession>
<reference evidence="4" key="2">
    <citation type="submission" date="2012-07" db="EMBL/GenBank/DDBJ databases">
        <title>Complete genome sequence of 'Candidatus Mycoplasma haemolamae'.</title>
        <authorList>
            <person name="Guimaraes A.M.S."/>
            <person name="Toth B."/>
            <person name="Santos A.P."/>
            <person name="Nascimento N.C."/>
            <person name="Sojka J.E."/>
            <person name="Messick J.B."/>
        </authorList>
    </citation>
    <scope>NUCLEOTIDE SEQUENCE [LARGE SCALE GENOMIC DNA]</scope>
    <source>
        <strain evidence="4">Purdue</strain>
    </source>
</reference>
<name>I7C6F0_MYCHA</name>
<organism evidence="3 4">
    <name type="scientific">Mycoplasma haematolamae (strain Purdue)</name>
    <dbReference type="NCBI Taxonomy" id="1212765"/>
    <lineage>
        <taxon>Bacteria</taxon>
        <taxon>Bacillati</taxon>
        <taxon>Mycoplasmatota</taxon>
        <taxon>Mollicutes</taxon>
        <taxon>Mycoplasmataceae</taxon>
        <taxon>Mycoplasma</taxon>
    </lineage>
</organism>
<dbReference type="AlphaFoldDB" id="I7C6F0"/>
<keyword evidence="4" id="KW-1185">Reference proteome</keyword>
<evidence type="ECO:0000313" key="3">
    <source>
        <dbReference type="EMBL" id="AFO52082.1"/>
    </source>
</evidence>
<evidence type="ECO:0000256" key="2">
    <source>
        <dbReference type="SAM" id="SignalP"/>
    </source>
</evidence>
<feature type="chain" id="PRO_5003708626" evidence="2">
    <location>
        <begin position="22"/>
        <end position="174"/>
    </location>
</feature>
<gene>
    <name evidence="3" type="ordered locus">MHLP_02510</name>
</gene>